<feature type="domain" description="Inner membrane protein YgaP-like transmembrane" evidence="2">
    <location>
        <begin position="1"/>
        <end position="59"/>
    </location>
</feature>
<proteinExistence type="predicted"/>
<protein>
    <recommendedName>
        <fullName evidence="2">Inner membrane protein YgaP-like transmembrane domain-containing protein</fullName>
    </recommendedName>
</protein>
<gene>
    <name evidence="3" type="ORF">AKJ50_02410</name>
</gene>
<dbReference type="Proteomes" id="UP000070311">
    <property type="component" value="Unassembled WGS sequence"/>
</dbReference>
<accession>A0A133VDA6</accession>
<evidence type="ECO:0000313" key="3">
    <source>
        <dbReference type="EMBL" id="KXB04429.1"/>
    </source>
</evidence>
<feature type="transmembrane region" description="Helical" evidence="1">
    <location>
        <begin position="31"/>
        <end position="52"/>
    </location>
</feature>
<evidence type="ECO:0000259" key="2">
    <source>
        <dbReference type="Pfam" id="PF11127"/>
    </source>
</evidence>
<evidence type="ECO:0000256" key="1">
    <source>
        <dbReference type="SAM" id="Phobius"/>
    </source>
</evidence>
<keyword evidence="1" id="KW-1133">Transmembrane helix</keyword>
<reference evidence="3 4" key="1">
    <citation type="journal article" date="2016" name="Sci. Rep.">
        <title>Metabolic traits of an uncultured archaeal lineage -MSBL1- from brine pools of the Red Sea.</title>
        <authorList>
            <person name="Mwirichia R."/>
            <person name="Alam I."/>
            <person name="Rashid M."/>
            <person name="Vinu M."/>
            <person name="Ba-Alawi W."/>
            <person name="Anthony Kamau A."/>
            <person name="Kamanda Ngugi D."/>
            <person name="Goker M."/>
            <person name="Klenk H.P."/>
            <person name="Bajic V."/>
            <person name="Stingl U."/>
        </authorList>
    </citation>
    <scope>NUCLEOTIDE SEQUENCE [LARGE SCALE GENOMIC DNA]</scope>
    <source>
        <strain evidence="3">SCGC-AAA382A13</strain>
    </source>
</reference>
<evidence type="ECO:0000313" key="4">
    <source>
        <dbReference type="Proteomes" id="UP000070311"/>
    </source>
</evidence>
<organism evidence="3 4">
    <name type="scientific">candidate division MSBL1 archaeon SCGC-AAA382A13</name>
    <dbReference type="NCBI Taxonomy" id="1698279"/>
    <lineage>
        <taxon>Archaea</taxon>
        <taxon>Methanobacteriati</taxon>
        <taxon>Methanobacteriota</taxon>
        <taxon>candidate division MSBL1</taxon>
    </lineage>
</organism>
<feature type="transmembrane region" description="Helical" evidence="1">
    <location>
        <begin position="7"/>
        <end position="25"/>
    </location>
</feature>
<comment type="caution">
    <text evidence="3">The sequence shown here is derived from an EMBL/GenBank/DDBJ whole genome shotgun (WGS) entry which is preliminary data.</text>
</comment>
<name>A0A133VDA6_9EURY</name>
<dbReference type="EMBL" id="LHYD01000063">
    <property type="protein sequence ID" value="KXB04429.1"/>
    <property type="molecule type" value="Genomic_DNA"/>
</dbReference>
<dbReference type="InterPro" id="IPR021309">
    <property type="entry name" value="YgaP-like_TM"/>
</dbReference>
<keyword evidence="1" id="KW-0472">Membrane</keyword>
<dbReference type="Pfam" id="PF11127">
    <property type="entry name" value="YgaP-like_TM"/>
    <property type="match status" value="1"/>
</dbReference>
<dbReference type="Gene3D" id="6.10.140.1340">
    <property type="match status" value="1"/>
</dbReference>
<sequence>MSKMDRVLRVIVGAVIVILTYLYLQGNVLSWIAYLVTVILILTGLTGFCPLYKVVGVTTN</sequence>
<keyword evidence="1" id="KW-0812">Transmembrane</keyword>
<keyword evidence="4" id="KW-1185">Reference proteome</keyword>
<dbReference type="AlphaFoldDB" id="A0A133VDA6"/>